<organism evidence="3 4">
    <name type="scientific">Halopolyspora algeriensis</name>
    <dbReference type="NCBI Taxonomy" id="1500506"/>
    <lineage>
        <taxon>Bacteria</taxon>
        <taxon>Bacillati</taxon>
        <taxon>Actinomycetota</taxon>
        <taxon>Actinomycetes</taxon>
        <taxon>Actinomycetes incertae sedis</taxon>
        <taxon>Halopolyspora</taxon>
    </lineage>
</organism>
<comment type="caution">
    <text evidence="3">The sequence shown here is derived from an EMBL/GenBank/DDBJ whole genome shotgun (WGS) entry which is preliminary data.</text>
</comment>
<evidence type="ECO:0000259" key="2">
    <source>
        <dbReference type="Pfam" id="PF00582"/>
    </source>
</evidence>
<dbReference type="InterPro" id="IPR006016">
    <property type="entry name" value="UspA"/>
</dbReference>
<dbReference type="OrthoDB" id="9816117at2"/>
<dbReference type="SUPFAM" id="SSF52402">
    <property type="entry name" value="Adenine nucleotide alpha hydrolases-like"/>
    <property type="match status" value="2"/>
</dbReference>
<dbReference type="PANTHER" id="PTHR46268">
    <property type="entry name" value="STRESS RESPONSE PROTEIN NHAX"/>
    <property type="match status" value="1"/>
</dbReference>
<accession>A0A368VKV8</accession>
<dbReference type="PANTHER" id="PTHR46268:SF6">
    <property type="entry name" value="UNIVERSAL STRESS PROTEIN UP12"/>
    <property type="match status" value="1"/>
</dbReference>
<dbReference type="EMBL" id="QPJC01000015">
    <property type="protein sequence ID" value="RCW39631.1"/>
    <property type="molecule type" value="Genomic_DNA"/>
</dbReference>
<proteinExistence type="inferred from homology"/>
<dbReference type="PRINTS" id="PR01438">
    <property type="entry name" value="UNVRSLSTRESS"/>
</dbReference>
<dbReference type="RefSeq" id="WP_114454655.1">
    <property type="nucleotide sequence ID" value="NZ_QPJC01000015.1"/>
</dbReference>
<name>A0A368VKV8_9ACTN</name>
<protein>
    <submittedName>
        <fullName evidence="3">Nucleotide-binding universal stress UspA family protein</fullName>
    </submittedName>
</protein>
<sequence>MSTPGSKPVVVGIDGSPASFQALRWAAREASYRGTRLRVVHGDVSALTHVPEMPGVSLPESYHHAVRRQVEQWLRKAAETAGVEVPDAEVDTEMRTGSARTVLIDESKTAQLMVVGSRGLGGFSGLILGSVAVALCRHGHCPVAVLRGPDNGAAIAEQPVVVGVDGSRGGEPALTWAFEAAAARSVELVALHAWHDMVVGEMWTRAQADDSWGSVQDDEERLLAENLAGWRETYPDVAVRQVASYGKPARVLLEHAQNAQLMVLGARGRGGFAGLLLGSTSQTLIHHSPCPVVVAR</sequence>
<comment type="similarity">
    <text evidence="1">Belongs to the universal stress protein A family.</text>
</comment>
<dbReference type="AlphaFoldDB" id="A0A368VKV8"/>
<evidence type="ECO:0000313" key="3">
    <source>
        <dbReference type="EMBL" id="RCW39631.1"/>
    </source>
</evidence>
<dbReference type="Gene3D" id="3.40.50.620">
    <property type="entry name" value="HUPs"/>
    <property type="match status" value="2"/>
</dbReference>
<dbReference type="InterPro" id="IPR014729">
    <property type="entry name" value="Rossmann-like_a/b/a_fold"/>
</dbReference>
<dbReference type="InterPro" id="IPR006015">
    <property type="entry name" value="Universal_stress_UspA"/>
</dbReference>
<dbReference type="Pfam" id="PF00582">
    <property type="entry name" value="Usp"/>
    <property type="match status" value="2"/>
</dbReference>
<reference evidence="3 4" key="1">
    <citation type="submission" date="2018-07" db="EMBL/GenBank/DDBJ databases">
        <title>Genomic Encyclopedia of Type Strains, Phase III (KMG-III): the genomes of soil and plant-associated and newly described type strains.</title>
        <authorList>
            <person name="Whitman W."/>
        </authorList>
    </citation>
    <scope>NUCLEOTIDE SEQUENCE [LARGE SCALE GENOMIC DNA]</scope>
    <source>
        <strain evidence="3 4">CECT 8575</strain>
    </source>
</reference>
<keyword evidence="4" id="KW-1185">Reference proteome</keyword>
<gene>
    <name evidence="3" type="ORF">DFQ14_1157</name>
</gene>
<feature type="domain" description="UspA" evidence="2">
    <location>
        <begin position="159"/>
        <end position="296"/>
    </location>
</feature>
<evidence type="ECO:0000256" key="1">
    <source>
        <dbReference type="ARBA" id="ARBA00008791"/>
    </source>
</evidence>
<feature type="domain" description="UspA" evidence="2">
    <location>
        <begin position="7"/>
        <end position="147"/>
    </location>
</feature>
<evidence type="ECO:0000313" key="4">
    <source>
        <dbReference type="Proteomes" id="UP000253495"/>
    </source>
</evidence>
<dbReference type="Proteomes" id="UP000253495">
    <property type="component" value="Unassembled WGS sequence"/>
</dbReference>